<dbReference type="InterPro" id="IPR021731">
    <property type="entry name" value="AMIN_dom"/>
</dbReference>
<evidence type="ECO:0000259" key="2">
    <source>
        <dbReference type="Pfam" id="PF11741"/>
    </source>
</evidence>
<keyword evidence="1" id="KW-0732">Signal</keyword>
<dbReference type="EMBL" id="CP155620">
    <property type="protein sequence ID" value="XBJ28974.1"/>
    <property type="molecule type" value="Genomic_DNA"/>
</dbReference>
<proteinExistence type="predicted"/>
<evidence type="ECO:0000313" key="3">
    <source>
        <dbReference type="EMBL" id="XBJ28974.1"/>
    </source>
</evidence>
<dbReference type="Gene3D" id="2.170.15.10">
    <property type="entry name" value="Proaerolysin, chain A, domain 3"/>
    <property type="match status" value="1"/>
</dbReference>
<accession>A0AAU7E644</accession>
<evidence type="ECO:0000256" key="1">
    <source>
        <dbReference type="SAM" id="SignalP"/>
    </source>
</evidence>
<dbReference type="SUPFAM" id="SSF56973">
    <property type="entry name" value="Aerolisin/ETX pore-forming domain"/>
    <property type="match status" value="1"/>
</dbReference>
<name>A0AAU7E644_9BACT</name>
<dbReference type="RefSeq" id="WP_134237891.1">
    <property type="nucleotide sequence ID" value="NZ_CP155620.1"/>
</dbReference>
<feature type="chain" id="PRO_5043705852" evidence="1">
    <location>
        <begin position="21"/>
        <end position="227"/>
    </location>
</feature>
<feature type="signal peptide" evidence="1">
    <location>
        <begin position="1"/>
        <end position="20"/>
    </location>
</feature>
<organism evidence="3">
    <name type="scientific">Campylobacter sp. CCS1377</name>
    <dbReference type="NCBI Taxonomy" id="3158229"/>
    <lineage>
        <taxon>Bacteria</taxon>
        <taxon>Pseudomonadati</taxon>
        <taxon>Campylobacterota</taxon>
        <taxon>Epsilonproteobacteria</taxon>
        <taxon>Campylobacterales</taxon>
        <taxon>Campylobacteraceae</taxon>
        <taxon>Campylobacter</taxon>
    </lineage>
</organism>
<dbReference type="Pfam" id="PF11741">
    <property type="entry name" value="AMIN"/>
    <property type="match status" value="1"/>
</dbReference>
<gene>
    <name evidence="3" type="ORF">AAH949_07770</name>
</gene>
<sequence length="227" mass="26251">MRNINKLVFLLSICFIVLQARDNPFMLEDNNTSMVSLPSFQKEDVKFNSDARILKNITITYIALDGTEEKISLDINKSIDWHNTYTFTKTKTLTPTPVLDVSVTIPEQSKVKANLEKNSSVNIEVPSDTKEIYDFIAFSSYKNKIKFNTKDDMITHFSIGNPSKIVLDFKRDNILLPTKTFKLNNTSFIHKITFGSHKDYYRIVLYLDGKYKYEIQKDAIGYTLNFL</sequence>
<reference evidence="3" key="1">
    <citation type="submission" date="2024-05" db="EMBL/GenBank/DDBJ databases">
        <title>Campylobacter coli isolated from environmental waters in Slovenia.</title>
        <authorList>
            <person name="Zautner A.E."/>
            <person name="Bunk B."/>
            <person name="Riedel T."/>
            <person name="Sproeer C."/>
        </authorList>
    </citation>
    <scope>NUCLEOTIDE SEQUENCE</scope>
    <source>
        <strain evidence="3">CCS1377</strain>
    </source>
</reference>
<protein>
    <submittedName>
        <fullName evidence="3">AMIN domain-containing protein</fullName>
    </submittedName>
</protein>
<dbReference type="AlphaFoldDB" id="A0AAU7E644"/>
<feature type="domain" description="AMIN" evidence="2">
    <location>
        <begin position="142"/>
        <end position="218"/>
    </location>
</feature>